<evidence type="ECO:0008006" key="3">
    <source>
        <dbReference type="Google" id="ProtNLM"/>
    </source>
</evidence>
<evidence type="ECO:0000313" key="1">
    <source>
        <dbReference type="EMBL" id="GAA4520630.1"/>
    </source>
</evidence>
<name>A0ABP8R894_9SPHI</name>
<reference evidence="2" key="1">
    <citation type="journal article" date="2019" name="Int. J. Syst. Evol. Microbiol.">
        <title>The Global Catalogue of Microorganisms (GCM) 10K type strain sequencing project: providing services to taxonomists for standard genome sequencing and annotation.</title>
        <authorList>
            <consortium name="The Broad Institute Genomics Platform"/>
            <consortium name="The Broad Institute Genome Sequencing Center for Infectious Disease"/>
            <person name="Wu L."/>
            <person name="Ma J."/>
        </authorList>
    </citation>
    <scope>NUCLEOTIDE SEQUENCE [LARGE SCALE GENOMIC DNA]</scope>
    <source>
        <strain evidence="2">JCM 17858</strain>
    </source>
</reference>
<accession>A0ABP8R894</accession>
<dbReference type="EMBL" id="BAABGR010000038">
    <property type="protein sequence ID" value="GAA4520630.1"/>
    <property type="molecule type" value="Genomic_DNA"/>
</dbReference>
<evidence type="ECO:0000313" key="2">
    <source>
        <dbReference type="Proteomes" id="UP001500394"/>
    </source>
</evidence>
<gene>
    <name evidence="1" type="ORF">GCM10023173_25140</name>
</gene>
<organism evidence="1 2">
    <name type="scientific">Sphingobacterium thermophilum</name>
    <dbReference type="NCBI Taxonomy" id="768534"/>
    <lineage>
        <taxon>Bacteria</taxon>
        <taxon>Pseudomonadati</taxon>
        <taxon>Bacteroidota</taxon>
        <taxon>Sphingobacteriia</taxon>
        <taxon>Sphingobacteriales</taxon>
        <taxon>Sphingobacteriaceae</taxon>
        <taxon>Sphingobacterium</taxon>
    </lineage>
</organism>
<dbReference type="RefSeq" id="WP_345068980.1">
    <property type="nucleotide sequence ID" value="NZ_BAABGR010000038.1"/>
</dbReference>
<sequence>MTLLFETPSRSIPITKQMVRDAYRKVKSNKGSAGVDEETLIDFDADLSKNLYKLWNRLSSGSYFPQPVKAVEIPLAQQLNAQSRGLIRYFGVHSRWRLRGLFRHLDYRLAKWVKGKYKSITSYQKAYNYLRKIQNSYPNLFYHWSIIGLG</sequence>
<dbReference type="Proteomes" id="UP001500394">
    <property type="component" value="Unassembled WGS sequence"/>
</dbReference>
<protein>
    <recommendedName>
        <fullName evidence="3">Group II intron, maturase-specific domain</fullName>
    </recommendedName>
</protein>
<comment type="caution">
    <text evidence="1">The sequence shown here is derived from an EMBL/GenBank/DDBJ whole genome shotgun (WGS) entry which is preliminary data.</text>
</comment>
<keyword evidence="2" id="KW-1185">Reference proteome</keyword>
<proteinExistence type="predicted"/>